<dbReference type="EMBL" id="FOBB01000007">
    <property type="protein sequence ID" value="SEM95171.1"/>
    <property type="molecule type" value="Genomic_DNA"/>
</dbReference>
<dbReference type="SUPFAM" id="SSF48452">
    <property type="entry name" value="TPR-like"/>
    <property type="match status" value="1"/>
</dbReference>
<organism evidence="1 2">
    <name type="scientific">Chitinophaga rupis</name>
    <dbReference type="NCBI Taxonomy" id="573321"/>
    <lineage>
        <taxon>Bacteria</taxon>
        <taxon>Pseudomonadati</taxon>
        <taxon>Bacteroidota</taxon>
        <taxon>Chitinophagia</taxon>
        <taxon>Chitinophagales</taxon>
        <taxon>Chitinophagaceae</taxon>
        <taxon>Chitinophaga</taxon>
    </lineage>
</organism>
<dbReference type="Pfam" id="PF12771">
    <property type="entry name" value="SusD-like_2"/>
    <property type="match status" value="1"/>
</dbReference>
<evidence type="ECO:0000313" key="1">
    <source>
        <dbReference type="EMBL" id="SEM95171.1"/>
    </source>
</evidence>
<gene>
    <name evidence="1" type="ORF">SAMN04488505_107137</name>
</gene>
<dbReference type="STRING" id="573321.SAMN04488505_107137"/>
<accession>A0A1H8CIP1</accession>
<sequence length="481" mass="53735">MKKLKFIYTLWLALPLVAVISGCQKQLERINQNPNEPSIVQPDYLLSNGIKANVDTYWGNEASMEAALLYVQYWSKIQYTDPDRYIPAAANIQTVWSNFYAQGIEDFTTLVQLGDSLPNPNYKAVGLIMRAWLFQNVTDLFGSVPYSQAANIRQYLTPKYDEQKDIYTGILAELKTAAQLIDETGNPIQGDILLAGNMRLWKKFANSLRLRIAIRIADKLPEVSKAVFAEVGADAALLVADNKENIQLNYKASPNQNPVGRNRETRNDYRISKTIIDKLKALNDPRLTIYADKAKDTSVHDLIGVTNGLPVDSAARLGFDRTSDIGTVFKTSDAPAVLFSYAELLFIQAEAAQRGWLSGNAATYYNQAITASLKQYGITDSLVTKYLAQPAVVYNATNYKQSIGDQKWLALFGNGLEAFAEWRRLDYPQLKPAYSGVLQGKIPLRLTYPSTEQAVNRENYKTAVATQGADVLTTKLWFDAF</sequence>
<dbReference type="PROSITE" id="PS51257">
    <property type="entry name" value="PROKAR_LIPOPROTEIN"/>
    <property type="match status" value="1"/>
</dbReference>
<reference evidence="1 2" key="1">
    <citation type="submission" date="2016-10" db="EMBL/GenBank/DDBJ databases">
        <authorList>
            <person name="de Groot N.N."/>
        </authorList>
    </citation>
    <scope>NUCLEOTIDE SEQUENCE [LARGE SCALE GENOMIC DNA]</scope>
    <source>
        <strain evidence="1 2">DSM 21039</strain>
    </source>
</reference>
<dbReference type="Proteomes" id="UP000198984">
    <property type="component" value="Unassembled WGS sequence"/>
</dbReference>
<dbReference type="CDD" id="cd08977">
    <property type="entry name" value="SusD"/>
    <property type="match status" value="1"/>
</dbReference>
<keyword evidence="2" id="KW-1185">Reference proteome</keyword>
<evidence type="ECO:0000313" key="2">
    <source>
        <dbReference type="Proteomes" id="UP000198984"/>
    </source>
</evidence>
<dbReference type="AlphaFoldDB" id="A0A1H8CIP1"/>
<proteinExistence type="predicted"/>
<protein>
    <submittedName>
        <fullName evidence="1">Starch-binding associating with outer membrane</fullName>
    </submittedName>
</protein>
<name>A0A1H8CIP1_9BACT</name>
<dbReference type="InterPro" id="IPR041662">
    <property type="entry name" value="SusD-like_2"/>
</dbReference>
<dbReference type="Gene3D" id="1.25.40.390">
    <property type="match status" value="1"/>
</dbReference>
<dbReference type="InterPro" id="IPR011990">
    <property type="entry name" value="TPR-like_helical_dom_sf"/>
</dbReference>
<dbReference type="OrthoDB" id="725917at2"/>
<dbReference type="RefSeq" id="WP_089918110.1">
    <property type="nucleotide sequence ID" value="NZ_FOBB01000007.1"/>
</dbReference>